<organism evidence="1 2">
    <name type="scientific">Streptomyces viridochromogenes</name>
    <dbReference type="NCBI Taxonomy" id="1938"/>
    <lineage>
        <taxon>Bacteria</taxon>
        <taxon>Bacillati</taxon>
        <taxon>Actinomycetota</taxon>
        <taxon>Actinomycetes</taxon>
        <taxon>Kitasatosporales</taxon>
        <taxon>Streptomycetaceae</taxon>
        <taxon>Streptomyces</taxon>
    </lineage>
</organism>
<dbReference type="OrthoDB" id="3543128at2"/>
<name>A0A0L8K8A1_STRVR</name>
<comment type="caution">
    <text evidence="1">The sequence shown here is derived from an EMBL/GenBank/DDBJ whole genome shotgun (WGS) entry which is preliminary data.</text>
</comment>
<evidence type="ECO:0000313" key="2">
    <source>
        <dbReference type="Proteomes" id="UP000037023"/>
    </source>
</evidence>
<evidence type="ECO:0000313" key="1">
    <source>
        <dbReference type="EMBL" id="KOG22157.1"/>
    </source>
</evidence>
<gene>
    <name evidence="1" type="ORF">ADK34_21920</name>
</gene>
<accession>A0A0L8K8A1</accession>
<proteinExistence type="predicted"/>
<dbReference type="AlphaFoldDB" id="A0A0L8K8A1"/>
<dbReference type="EMBL" id="LGUP01000249">
    <property type="protein sequence ID" value="KOG22157.1"/>
    <property type="molecule type" value="Genomic_DNA"/>
</dbReference>
<protein>
    <submittedName>
        <fullName evidence="1">Uncharacterized protein</fullName>
    </submittedName>
</protein>
<dbReference type="RefSeq" id="WP_033206255.1">
    <property type="nucleotide sequence ID" value="NZ_LGUP01000249.1"/>
</dbReference>
<dbReference type="Proteomes" id="UP000037023">
    <property type="component" value="Unassembled WGS sequence"/>
</dbReference>
<sequence length="111" mass="11504">MYLIHARLQPPGAQLLPEDAAVRALALALPEERVEHVSAHPDALPLPVLGVFLLAGSLAEAESGTAALCLRLLECHPAFAGWRLRTAEAPLLAPLGHGLLGPGGSPSTGLR</sequence>
<reference evidence="1 2" key="1">
    <citation type="submission" date="2015-06" db="EMBL/GenBank/DDBJ databases">
        <authorList>
            <person name="Hoefler B.C."/>
            <person name="Straight P.D."/>
        </authorList>
    </citation>
    <scope>NUCLEOTIDE SEQUENCE [LARGE SCALE GENOMIC DNA]</scope>
    <source>
        <strain evidence="1 2">NRRL 3427</strain>
    </source>
</reference>
<dbReference type="PATRIC" id="fig|1938.6.peg.4727"/>